<sequence>MYRTARQGMYEYRFDTLPEGTYEVEPGFAELAARRPTGRVFDVMAEGTQFVPNLDLALEAGVRVAHTRSFTVKVTDGQLNLCFVANAGKTRVNSVRVTHRPDLTS</sequence>
<evidence type="ECO:0000313" key="3">
    <source>
        <dbReference type="Proteomes" id="UP000619486"/>
    </source>
</evidence>
<protein>
    <recommendedName>
        <fullName evidence="1">Malectin domain-containing protein</fullName>
    </recommendedName>
</protein>
<evidence type="ECO:0000313" key="2">
    <source>
        <dbReference type="EMBL" id="GGT24318.1"/>
    </source>
</evidence>
<feature type="domain" description="Malectin" evidence="1">
    <location>
        <begin position="1"/>
        <end position="98"/>
    </location>
</feature>
<keyword evidence="3" id="KW-1185">Reference proteome</keyword>
<dbReference type="Pfam" id="PF11721">
    <property type="entry name" value="Malectin"/>
    <property type="match status" value="1"/>
</dbReference>
<dbReference type="Gene3D" id="2.60.120.430">
    <property type="entry name" value="Galactose-binding lectin"/>
    <property type="match status" value="1"/>
</dbReference>
<dbReference type="EMBL" id="BMQQ01000004">
    <property type="protein sequence ID" value="GGT24318.1"/>
    <property type="molecule type" value="Genomic_DNA"/>
</dbReference>
<name>A0A918H044_9ACTN</name>
<comment type="caution">
    <text evidence="2">The sequence shown here is derived from an EMBL/GenBank/DDBJ whole genome shotgun (WGS) entry which is preliminary data.</text>
</comment>
<evidence type="ECO:0000259" key="1">
    <source>
        <dbReference type="Pfam" id="PF11721"/>
    </source>
</evidence>
<dbReference type="RefSeq" id="WP_229832786.1">
    <property type="nucleotide sequence ID" value="NZ_BMQQ01000004.1"/>
</dbReference>
<reference evidence="2" key="2">
    <citation type="submission" date="2020-09" db="EMBL/GenBank/DDBJ databases">
        <authorList>
            <person name="Sun Q."/>
            <person name="Ohkuma M."/>
        </authorList>
    </citation>
    <scope>NUCLEOTIDE SEQUENCE</scope>
    <source>
        <strain evidence="2">JCM 3172</strain>
    </source>
</reference>
<proteinExistence type="predicted"/>
<dbReference type="InterPro" id="IPR021720">
    <property type="entry name" value="Malectin_dom"/>
</dbReference>
<organism evidence="2 3">
    <name type="scientific">Streptomyces purpureus</name>
    <dbReference type="NCBI Taxonomy" id="1951"/>
    <lineage>
        <taxon>Bacteria</taxon>
        <taxon>Bacillati</taxon>
        <taxon>Actinomycetota</taxon>
        <taxon>Actinomycetes</taxon>
        <taxon>Kitasatosporales</taxon>
        <taxon>Streptomycetaceae</taxon>
        <taxon>Streptomyces</taxon>
    </lineage>
</organism>
<dbReference type="AlphaFoldDB" id="A0A918H044"/>
<accession>A0A918H044</accession>
<gene>
    <name evidence="2" type="ORF">GCM10014713_16780</name>
</gene>
<dbReference type="Proteomes" id="UP000619486">
    <property type="component" value="Unassembled WGS sequence"/>
</dbReference>
<reference evidence="2" key="1">
    <citation type="journal article" date="2014" name="Int. J. Syst. Evol. Microbiol.">
        <title>Complete genome sequence of Corynebacterium casei LMG S-19264T (=DSM 44701T), isolated from a smear-ripened cheese.</title>
        <authorList>
            <consortium name="US DOE Joint Genome Institute (JGI-PGF)"/>
            <person name="Walter F."/>
            <person name="Albersmeier A."/>
            <person name="Kalinowski J."/>
            <person name="Ruckert C."/>
        </authorList>
    </citation>
    <scope>NUCLEOTIDE SEQUENCE</scope>
    <source>
        <strain evidence="2">JCM 3172</strain>
    </source>
</reference>
<dbReference type="SUPFAM" id="SSF49785">
    <property type="entry name" value="Galactose-binding domain-like"/>
    <property type="match status" value="1"/>
</dbReference>
<dbReference type="InterPro" id="IPR008979">
    <property type="entry name" value="Galactose-bd-like_sf"/>
</dbReference>